<feature type="domain" description="RecA family profile 1" evidence="9">
    <location>
        <begin position="218"/>
        <end position="533"/>
    </location>
</feature>
<dbReference type="GO" id="GO:0033065">
    <property type="term" value="C:Rad51C-XRCC3 complex"/>
    <property type="evidence" value="ECO:0007669"/>
    <property type="project" value="TreeGrafter"/>
</dbReference>
<dbReference type="Gene3D" id="3.40.50.300">
    <property type="entry name" value="P-loop containing nucleotide triphosphate hydrolases"/>
    <property type="match status" value="1"/>
</dbReference>
<dbReference type="InterPro" id="IPR052093">
    <property type="entry name" value="HR_Repair_Mediator"/>
</dbReference>
<dbReference type="SUPFAM" id="SSF52540">
    <property type="entry name" value="P-loop containing nucleoside triphosphate hydrolases"/>
    <property type="match status" value="1"/>
</dbReference>
<feature type="region of interest" description="Disordered" evidence="8">
    <location>
        <begin position="401"/>
        <end position="429"/>
    </location>
</feature>
<name>A0A836HLZ5_9TRYP</name>
<dbReference type="AlphaFoldDB" id="A0A836HLZ5"/>
<protein>
    <recommendedName>
        <fullName evidence="7">DNA repair protein RAD51 homolog 3</fullName>
    </recommendedName>
</protein>
<feature type="region of interest" description="Disordered" evidence="8">
    <location>
        <begin position="539"/>
        <end position="562"/>
    </location>
</feature>
<dbReference type="GeneID" id="94288396"/>
<gene>
    <name evidence="10" type="ORF">JKF63_02279</name>
</gene>
<feature type="compositionally biased region" description="Polar residues" evidence="8">
    <location>
        <begin position="539"/>
        <end position="561"/>
    </location>
</feature>
<accession>A0A836HLZ5</accession>
<dbReference type="PANTHER" id="PTHR46239">
    <property type="entry name" value="DNA REPAIR PROTEIN RAD51 HOMOLOG 3 RAD51C"/>
    <property type="match status" value="1"/>
</dbReference>
<feature type="compositionally biased region" description="Pro residues" evidence="8">
    <location>
        <begin position="67"/>
        <end position="76"/>
    </location>
</feature>
<feature type="compositionally biased region" description="Low complexity" evidence="8">
    <location>
        <begin position="417"/>
        <end position="429"/>
    </location>
</feature>
<dbReference type="PANTHER" id="PTHR46239:SF1">
    <property type="entry name" value="DNA REPAIR PROTEIN RAD51 HOMOLOG 3"/>
    <property type="match status" value="1"/>
</dbReference>
<feature type="compositionally biased region" description="Basic and acidic residues" evidence="8">
    <location>
        <begin position="77"/>
        <end position="91"/>
    </location>
</feature>
<evidence type="ECO:0000256" key="5">
    <source>
        <dbReference type="ARBA" id="ARBA00023204"/>
    </source>
</evidence>
<dbReference type="KEGG" id="phet:94288396"/>
<dbReference type="RefSeq" id="XP_067754476.1">
    <property type="nucleotide sequence ID" value="XM_067898319.1"/>
</dbReference>
<dbReference type="OrthoDB" id="5957327at2759"/>
<comment type="subcellular location">
    <subcellularLocation>
        <location evidence="1">Nucleus</location>
    </subcellularLocation>
</comment>
<evidence type="ECO:0000256" key="3">
    <source>
        <dbReference type="ARBA" id="ARBA00022763"/>
    </source>
</evidence>
<evidence type="ECO:0000256" key="1">
    <source>
        <dbReference type="ARBA" id="ARBA00004123"/>
    </source>
</evidence>
<dbReference type="Proteomes" id="UP000674318">
    <property type="component" value="Unassembled WGS sequence"/>
</dbReference>
<evidence type="ECO:0000256" key="8">
    <source>
        <dbReference type="SAM" id="MobiDB-lite"/>
    </source>
</evidence>
<dbReference type="GO" id="GO:0005657">
    <property type="term" value="C:replication fork"/>
    <property type="evidence" value="ECO:0007669"/>
    <property type="project" value="TreeGrafter"/>
</dbReference>
<keyword evidence="6" id="KW-0539">Nucleus</keyword>
<evidence type="ECO:0000259" key="9">
    <source>
        <dbReference type="PROSITE" id="PS50162"/>
    </source>
</evidence>
<evidence type="ECO:0000313" key="11">
    <source>
        <dbReference type="Proteomes" id="UP000674318"/>
    </source>
</evidence>
<comment type="caution">
    <text evidence="10">The sequence shown here is derived from an EMBL/GenBank/DDBJ whole genome shotgun (WGS) entry which is preliminary data.</text>
</comment>
<reference evidence="10 11" key="1">
    <citation type="submission" date="2021-02" db="EMBL/GenBank/DDBJ databases">
        <title>Porcisia hertigi Genome sequencing and assembly.</title>
        <authorList>
            <person name="Almutairi H."/>
            <person name="Gatherer D."/>
        </authorList>
    </citation>
    <scope>NUCLEOTIDE SEQUENCE [LARGE SCALE GENOMIC DNA]</scope>
    <source>
        <strain evidence="10 11">C119</strain>
    </source>
</reference>
<dbReference type="InterPro" id="IPR027417">
    <property type="entry name" value="P-loop_NTPase"/>
</dbReference>
<dbReference type="InterPro" id="IPR013632">
    <property type="entry name" value="Rad51_C"/>
</dbReference>
<feature type="compositionally biased region" description="Polar residues" evidence="8">
    <location>
        <begin position="310"/>
        <end position="328"/>
    </location>
</feature>
<dbReference type="InterPro" id="IPR020588">
    <property type="entry name" value="RecA_ATP-bd"/>
</dbReference>
<organism evidence="10 11">
    <name type="scientific">Porcisia hertigi</name>
    <dbReference type="NCBI Taxonomy" id="2761500"/>
    <lineage>
        <taxon>Eukaryota</taxon>
        <taxon>Discoba</taxon>
        <taxon>Euglenozoa</taxon>
        <taxon>Kinetoplastea</taxon>
        <taxon>Metakinetoplastina</taxon>
        <taxon>Trypanosomatida</taxon>
        <taxon>Trypanosomatidae</taxon>
        <taxon>Leishmaniinae</taxon>
        <taxon>Porcisia</taxon>
    </lineage>
</organism>
<dbReference type="GO" id="GO:0000707">
    <property type="term" value="P:meiotic DNA recombinase assembly"/>
    <property type="evidence" value="ECO:0007669"/>
    <property type="project" value="TreeGrafter"/>
</dbReference>
<keyword evidence="11" id="KW-1185">Reference proteome</keyword>
<feature type="region of interest" description="Disordered" evidence="8">
    <location>
        <begin position="63"/>
        <end position="91"/>
    </location>
</feature>
<dbReference type="Pfam" id="PF08423">
    <property type="entry name" value="Rad51"/>
    <property type="match status" value="1"/>
</dbReference>
<dbReference type="GO" id="GO:0033063">
    <property type="term" value="C:Rad51B-Rad51C-Rad51D-XRCC2 complex"/>
    <property type="evidence" value="ECO:0007669"/>
    <property type="project" value="TreeGrafter"/>
</dbReference>
<evidence type="ECO:0000256" key="4">
    <source>
        <dbReference type="ARBA" id="ARBA00022840"/>
    </source>
</evidence>
<dbReference type="GO" id="GO:0140664">
    <property type="term" value="F:ATP-dependent DNA damage sensor activity"/>
    <property type="evidence" value="ECO:0007669"/>
    <property type="project" value="InterPro"/>
</dbReference>
<evidence type="ECO:0000256" key="7">
    <source>
        <dbReference type="ARBA" id="ARBA00040674"/>
    </source>
</evidence>
<dbReference type="GO" id="GO:0000400">
    <property type="term" value="F:four-way junction DNA binding"/>
    <property type="evidence" value="ECO:0007669"/>
    <property type="project" value="TreeGrafter"/>
</dbReference>
<keyword evidence="3" id="KW-0227">DNA damage</keyword>
<keyword evidence="5" id="KW-0234">DNA repair</keyword>
<proteinExistence type="predicted"/>
<evidence type="ECO:0000313" key="10">
    <source>
        <dbReference type="EMBL" id="KAG5495224.1"/>
    </source>
</evidence>
<keyword evidence="2" id="KW-0547">Nucleotide-binding</keyword>
<feature type="region of interest" description="Disordered" evidence="8">
    <location>
        <begin position="310"/>
        <end position="361"/>
    </location>
</feature>
<evidence type="ECO:0000256" key="2">
    <source>
        <dbReference type="ARBA" id="ARBA00022741"/>
    </source>
</evidence>
<dbReference type="EMBL" id="JAFJZO010000033">
    <property type="protein sequence ID" value="KAG5495224.1"/>
    <property type="molecule type" value="Genomic_DNA"/>
</dbReference>
<sequence>MALIECAESLSSSTKAKLQDAGILYVADVVNLLSAKGVSAGGDSDSPQPSVNRNLGTLFKQHVSQPHLPPQSPPRLDPVKDTEEAIDEERRSTEILQSTVVTPRSALRDASAALRFLSLTEEEVEEIVDMALRATTVVDGVHGRHVDLTSTVQGGVCAHHGLTSSQQHSPVSLLRTDTAGPGAGKRGLTGGSLSHGIPGCRTLGEVLAEMQTRQAQGSPTHVTTFSRELDRVLGGGVPVGGVTEISGPPGVGKTQLLMQLAVSCSMPIKFGGMGGACLFVDTEGSFVAERLEQMATAAVSLVRSILLRQPQQSHKAPSAPTPSVTRQAAQAHKKRPRSPTLDSHTVAPAKSGCSGMRNGQDSEEEFSVETVLRCVHYVRITDLPGLVALLHSIPPWLERERSDEAQTISSKGRLDTSAPSSRQQRSSASGPLTAVKMILIDSVALPFRSFEGFHREGLSTTTGAGGSSGESVMHHLHYAGRNAAQDGPALQPTWGLLSKHGLWQRSRLLFQVSTLLEQLAATYQLAVLVTNHMTTKTLRGTPVHGTTTGSAKGKSISTPSDTEACPGQFHQSVLVPALGDAWGHGLCTRLLLSYHHYNVPNCGFMDRPTSPTAATDCTEDIVYSLSADQHQHSTGLHSVVQHRVVRVLKCSGQPRQEACFLVTSKGIRDVRRDMVSKRVSRGLAPKEPFS</sequence>
<dbReference type="PROSITE" id="PS50162">
    <property type="entry name" value="RECA_2"/>
    <property type="match status" value="1"/>
</dbReference>
<keyword evidence="4" id="KW-0067">ATP-binding</keyword>
<dbReference type="GO" id="GO:0007131">
    <property type="term" value="P:reciprocal meiotic recombination"/>
    <property type="evidence" value="ECO:0007669"/>
    <property type="project" value="TreeGrafter"/>
</dbReference>
<dbReference type="GO" id="GO:0005524">
    <property type="term" value="F:ATP binding"/>
    <property type="evidence" value="ECO:0007669"/>
    <property type="project" value="UniProtKB-KW"/>
</dbReference>
<dbReference type="GO" id="GO:0008821">
    <property type="term" value="F:crossover junction DNA endonuclease activity"/>
    <property type="evidence" value="ECO:0007669"/>
    <property type="project" value="TreeGrafter"/>
</dbReference>
<evidence type="ECO:0000256" key="6">
    <source>
        <dbReference type="ARBA" id="ARBA00023242"/>
    </source>
</evidence>